<feature type="transmembrane region" description="Helical" evidence="1">
    <location>
        <begin position="6"/>
        <end position="25"/>
    </location>
</feature>
<name>A0A285I7P8_9FIRM</name>
<evidence type="ECO:0000256" key="1">
    <source>
        <dbReference type="SAM" id="Phobius"/>
    </source>
</evidence>
<dbReference type="Proteomes" id="UP000219573">
    <property type="component" value="Unassembled WGS sequence"/>
</dbReference>
<proteinExistence type="predicted"/>
<dbReference type="EMBL" id="OBDZ01000033">
    <property type="protein sequence ID" value="SNY43964.1"/>
    <property type="molecule type" value="Genomic_DNA"/>
</dbReference>
<keyword evidence="1" id="KW-1133">Transmembrane helix</keyword>
<gene>
    <name evidence="2" type="ORF">SAMN06265827_13316</name>
</gene>
<reference evidence="3" key="1">
    <citation type="submission" date="2017-09" db="EMBL/GenBank/DDBJ databases">
        <authorList>
            <person name="Varghese N."/>
            <person name="Submissions S."/>
        </authorList>
    </citation>
    <scope>NUCLEOTIDE SEQUENCE [LARGE SCALE GENOMIC DNA]</scope>
    <source>
        <strain evidence="3">MSL47</strain>
    </source>
</reference>
<dbReference type="PROSITE" id="PS51257">
    <property type="entry name" value="PROKAR_LIPOPROTEIN"/>
    <property type="match status" value="1"/>
</dbReference>
<accession>A0A285I7P8</accession>
<dbReference type="AlphaFoldDB" id="A0A285I7P8"/>
<sequence>MKKTTNLILLTIILTCIIFFMSGCMKLRVNLSLNRDGSGDIEYILATPPSIYHLISENPGELIKIKKTAKKTGYTISDFKSNEYLGIRLKQSFNDITKIKNPVILIEAFKKNYANDKFHPDNLTTPDIDIKRSFVYTYYTYQQELDLSNYTGKENKIPGITPSVLNKIDLGIKLTLPVKILEHNADLVKNQGKTLVWNFIPAKKQRIYLKVAVLNTVNIISTAIASLIVLFIGILVFIKKSRVK</sequence>
<dbReference type="RefSeq" id="WP_097019246.1">
    <property type="nucleotide sequence ID" value="NZ_OBDZ01000033.1"/>
</dbReference>
<dbReference type="OrthoDB" id="2004481at2"/>
<keyword evidence="3" id="KW-1185">Reference proteome</keyword>
<evidence type="ECO:0000313" key="3">
    <source>
        <dbReference type="Proteomes" id="UP000219573"/>
    </source>
</evidence>
<feature type="transmembrane region" description="Helical" evidence="1">
    <location>
        <begin position="212"/>
        <end position="238"/>
    </location>
</feature>
<evidence type="ECO:0008006" key="4">
    <source>
        <dbReference type="Google" id="ProtNLM"/>
    </source>
</evidence>
<keyword evidence="1" id="KW-0472">Membrane</keyword>
<keyword evidence="1" id="KW-0812">Transmembrane</keyword>
<evidence type="ECO:0000313" key="2">
    <source>
        <dbReference type="EMBL" id="SNY43964.1"/>
    </source>
</evidence>
<organism evidence="2 3">
    <name type="scientific">Orenia metallireducens</name>
    <dbReference type="NCBI Taxonomy" id="1413210"/>
    <lineage>
        <taxon>Bacteria</taxon>
        <taxon>Bacillati</taxon>
        <taxon>Bacillota</taxon>
        <taxon>Clostridia</taxon>
        <taxon>Halanaerobiales</taxon>
        <taxon>Halobacteroidaceae</taxon>
        <taxon>Orenia</taxon>
    </lineage>
</organism>
<protein>
    <recommendedName>
        <fullName evidence="4">DUF3153 domain-containing protein</fullName>
    </recommendedName>
</protein>